<evidence type="ECO:0000313" key="3">
    <source>
        <dbReference type="Proteomes" id="UP000002748"/>
    </source>
</evidence>
<dbReference type="RefSeq" id="XP_014182308.1">
    <property type="nucleotide sequence ID" value="XM_014326833.1"/>
</dbReference>
<feature type="compositionally biased region" description="Basic residues" evidence="1">
    <location>
        <begin position="1"/>
        <end position="10"/>
    </location>
</feature>
<sequence>MASARQKGKQRANTEPQQAPAQPRPITPTWNPRYVSFCPYNKKAHSPYPYEPALDSLQMSLKRKCIPDPDPIDTYHLMLLVLEDLRDYVRPLLYTDIPDDARHFARTQWGLLNLIQEFDSLPNRVTGEEREVEKIMAEFKPANAFEGLVRTFALDVIRAGMKYFDLLAERGQAGVAIPSGSRSLQAVHSRNRTAGRVSTAAASSSAVPSPGRKLELELALKVFQTGADAAVQTFRFSFFLHFDDARAVWVNRIRVYDHLMMVMWEVKRQILQPNEGEKGKESENVEKPEAHPDDGGDGSSDSWENVWFREGEGAAEVGHDPSGDPSSAAESSRDAEPKTQVKKKGRKIKNAKLLKARARMGK</sequence>
<feature type="compositionally biased region" description="Basic and acidic residues" evidence="1">
    <location>
        <begin position="275"/>
        <end position="294"/>
    </location>
</feature>
<comment type="caution">
    <text evidence="2">The sequence shown here is derived from an EMBL/GenBank/DDBJ whole genome shotgun (WGS) entry which is preliminary data.</text>
</comment>
<organism evidence="2 3">
    <name type="scientific">Trichosporon asahii var. asahii (strain ATCC 90039 / CBS 2479 / JCM 2466 / KCTC 7840 / NBRC 103889/ NCYC 2677 / UAMH 7654)</name>
    <name type="common">Yeast</name>
    <dbReference type="NCBI Taxonomy" id="1186058"/>
    <lineage>
        <taxon>Eukaryota</taxon>
        <taxon>Fungi</taxon>
        <taxon>Dikarya</taxon>
        <taxon>Basidiomycota</taxon>
        <taxon>Agaricomycotina</taxon>
        <taxon>Tremellomycetes</taxon>
        <taxon>Trichosporonales</taxon>
        <taxon>Trichosporonaceae</taxon>
        <taxon>Trichosporon</taxon>
    </lineage>
</organism>
<name>J6F6T0_TRIAS</name>
<protein>
    <submittedName>
        <fullName evidence="2">Uncharacterized protein</fullName>
    </submittedName>
</protein>
<feature type="region of interest" description="Disordered" evidence="1">
    <location>
        <begin position="1"/>
        <end position="28"/>
    </location>
</feature>
<dbReference type="VEuPathDB" id="FungiDB:A1Q1_07821"/>
<dbReference type="EMBL" id="ALBS01000077">
    <property type="protein sequence ID" value="EJT51027.1"/>
    <property type="molecule type" value="Genomic_DNA"/>
</dbReference>
<feature type="region of interest" description="Disordered" evidence="1">
    <location>
        <begin position="274"/>
        <end position="362"/>
    </location>
</feature>
<evidence type="ECO:0000256" key="1">
    <source>
        <dbReference type="SAM" id="MobiDB-lite"/>
    </source>
</evidence>
<evidence type="ECO:0000313" key="2">
    <source>
        <dbReference type="EMBL" id="EJT51027.1"/>
    </source>
</evidence>
<dbReference type="AlphaFoldDB" id="J6F6T0"/>
<gene>
    <name evidence="2" type="ORF">A1Q1_07821</name>
</gene>
<reference evidence="2 3" key="1">
    <citation type="journal article" date="2012" name="Eukaryot. Cell">
        <title>Draft genome sequence of CBS 2479, the standard type strain of Trichosporon asahii.</title>
        <authorList>
            <person name="Yang R.Y."/>
            <person name="Li H.T."/>
            <person name="Zhu H."/>
            <person name="Zhou G.P."/>
            <person name="Wang M."/>
            <person name="Wang L."/>
        </authorList>
    </citation>
    <scope>NUCLEOTIDE SEQUENCE [LARGE SCALE GENOMIC DNA]</scope>
    <source>
        <strain evidence="3">ATCC 90039 / CBS 2479 / JCM 2466 / KCTC 7840 / NCYC 2677 / UAMH 7654</strain>
    </source>
</reference>
<dbReference type="HOGENOM" id="CLU_765455_0_0_1"/>
<proteinExistence type="predicted"/>
<dbReference type="Proteomes" id="UP000002748">
    <property type="component" value="Unassembled WGS sequence"/>
</dbReference>
<feature type="compositionally biased region" description="Basic and acidic residues" evidence="1">
    <location>
        <begin position="307"/>
        <end position="322"/>
    </location>
</feature>
<feature type="compositionally biased region" description="Polar residues" evidence="1">
    <location>
        <begin position="11"/>
        <end position="20"/>
    </location>
</feature>
<accession>J6F6T0</accession>
<dbReference type="KEGG" id="tasa:A1Q1_07821"/>
<feature type="compositionally biased region" description="Basic residues" evidence="1">
    <location>
        <begin position="340"/>
        <end position="362"/>
    </location>
</feature>
<dbReference type="GeneID" id="25991333"/>